<reference evidence="1 2" key="1">
    <citation type="submission" date="2021-01" db="EMBL/GenBank/DDBJ databases">
        <title>Belnapia mucosa sp. nov. and Belnapia arida sp. nov., isolated from the Tabernas Desert (Almeria, Spain).</title>
        <authorList>
            <person name="Molina-Menor E."/>
            <person name="Vidal-Verdu A."/>
            <person name="Calonge A."/>
            <person name="Satari L."/>
            <person name="Pereto J."/>
            <person name="Porcar M."/>
        </authorList>
    </citation>
    <scope>NUCLEOTIDE SEQUENCE [LARGE SCALE GENOMIC DNA]</scope>
    <source>
        <strain evidence="1 2">T18</strain>
    </source>
</reference>
<gene>
    <name evidence="1" type="ORF">JMJ56_27960</name>
</gene>
<name>A0ABS1UAY4_9PROT</name>
<dbReference type="Proteomes" id="UP000660885">
    <property type="component" value="Unassembled WGS sequence"/>
</dbReference>
<evidence type="ECO:0000313" key="1">
    <source>
        <dbReference type="EMBL" id="MBL6081824.1"/>
    </source>
</evidence>
<dbReference type="SUPFAM" id="SSF64182">
    <property type="entry name" value="DHH phosphoesterases"/>
    <property type="match status" value="1"/>
</dbReference>
<accession>A0ABS1UAY4</accession>
<dbReference type="PANTHER" id="PTHR30255">
    <property type="entry name" value="SINGLE-STRANDED-DNA-SPECIFIC EXONUCLEASE RECJ"/>
    <property type="match status" value="1"/>
</dbReference>
<dbReference type="RefSeq" id="WP_202835039.1">
    <property type="nucleotide sequence ID" value="NZ_JAETWB010000037.1"/>
</dbReference>
<organism evidence="1 2">
    <name type="scientific">Belnapia arida</name>
    <dbReference type="NCBI Taxonomy" id="2804533"/>
    <lineage>
        <taxon>Bacteria</taxon>
        <taxon>Pseudomonadati</taxon>
        <taxon>Pseudomonadota</taxon>
        <taxon>Alphaproteobacteria</taxon>
        <taxon>Acetobacterales</taxon>
        <taxon>Roseomonadaceae</taxon>
        <taxon>Belnapia</taxon>
    </lineage>
</organism>
<evidence type="ECO:0000313" key="2">
    <source>
        <dbReference type="Proteomes" id="UP000660885"/>
    </source>
</evidence>
<dbReference type="PANTHER" id="PTHR30255:SF2">
    <property type="entry name" value="SINGLE-STRANDED-DNA-SPECIFIC EXONUCLEASE RECJ"/>
    <property type="match status" value="1"/>
</dbReference>
<keyword evidence="2" id="KW-1185">Reference proteome</keyword>
<proteinExistence type="predicted"/>
<dbReference type="Gene3D" id="3.90.1640.30">
    <property type="match status" value="1"/>
</dbReference>
<dbReference type="InterPro" id="IPR038763">
    <property type="entry name" value="DHH_sf"/>
</dbReference>
<dbReference type="InterPro" id="IPR051673">
    <property type="entry name" value="SSDNA_exonuclease_RecJ"/>
</dbReference>
<dbReference type="EMBL" id="JAETWB010000037">
    <property type="protein sequence ID" value="MBL6081824.1"/>
    <property type="molecule type" value="Genomic_DNA"/>
</dbReference>
<protein>
    <submittedName>
        <fullName evidence="1">DHH family phosphoesterase</fullName>
    </submittedName>
</protein>
<sequence>MLNERSENAQATEAWVAAQRQGFHEAIEAFNPAKPVLILSHHDADGLSAAAILARALERGGRQVQVRLLGRGENAWSAEMALELHAQDVGGLIVADLGTRAEPPRPGMATVLIDHHVPTGVPDEALLVSGHGLHPTPTTSLLAWWCAGAVAEVDDLLWLAAIGIIGDMEEASGFPELAAARGRWGITSLRSAVSLLNAPRRASSGDAGPALSLLLKADGPKAVLSGHFPETALLQAAKAEVQDALATGRRAAPRIRDKIALIRLDTPCQIHPLIAQQWKGRLKDKVVIAANIGYRPGWVHFAARTGHGTNLIEFFRAHKPEGADPINYGNGHAQASGGALQPAAWNHFVASLGFGADEQVPE</sequence>
<comment type="caution">
    <text evidence="1">The sequence shown here is derived from an EMBL/GenBank/DDBJ whole genome shotgun (WGS) entry which is preliminary data.</text>
</comment>